<accession>A0A4Y7KMI8</accession>
<evidence type="ECO:0000313" key="3">
    <source>
        <dbReference type="Proteomes" id="UP000316621"/>
    </source>
</evidence>
<dbReference type="STRING" id="3469.A0A4Y7KMI8"/>
<proteinExistence type="predicted"/>
<keyword evidence="3" id="KW-1185">Reference proteome</keyword>
<organism evidence="2 3">
    <name type="scientific">Papaver somniferum</name>
    <name type="common">Opium poppy</name>
    <dbReference type="NCBI Taxonomy" id="3469"/>
    <lineage>
        <taxon>Eukaryota</taxon>
        <taxon>Viridiplantae</taxon>
        <taxon>Streptophyta</taxon>
        <taxon>Embryophyta</taxon>
        <taxon>Tracheophyta</taxon>
        <taxon>Spermatophyta</taxon>
        <taxon>Magnoliopsida</taxon>
        <taxon>Ranunculales</taxon>
        <taxon>Papaveraceae</taxon>
        <taxon>Papaveroideae</taxon>
        <taxon>Papaver</taxon>
    </lineage>
</organism>
<dbReference type="Gramene" id="RZC74564">
    <property type="protein sequence ID" value="RZC74564"/>
    <property type="gene ID" value="C5167_050048"/>
</dbReference>
<keyword evidence="1" id="KW-0472">Membrane</keyword>
<gene>
    <name evidence="2" type="ORF">C5167_050048</name>
</gene>
<dbReference type="EMBL" id="CM010722">
    <property type="protein sequence ID" value="RZC74564.1"/>
    <property type="molecule type" value="Genomic_DNA"/>
</dbReference>
<evidence type="ECO:0000313" key="2">
    <source>
        <dbReference type="EMBL" id="RZC74564.1"/>
    </source>
</evidence>
<name>A0A4Y7KMI8_PAPSO</name>
<dbReference type="Proteomes" id="UP000316621">
    <property type="component" value="Chromosome 8"/>
</dbReference>
<dbReference type="AlphaFoldDB" id="A0A4Y7KMI8"/>
<dbReference type="PANTHER" id="PTHR35738">
    <property type="entry name" value="OS05G0577800 PROTEIN"/>
    <property type="match status" value="1"/>
</dbReference>
<reference evidence="2 3" key="1">
    <citation type="journal article" date="2018" name="Science">
        <title>The opium poppy genome and morphinan production.</title>
        <authorList>
            <person name="Guo L."/>
            <person name="Winzer T."/>
            <person name="Yang X."/>
            <person name="Li Y."/>
            <person name="Ning Z."/>
            <person name="He Z."/>
            <person name="Teodor R."/>
            <person name="Lu Y."/>
            <person name="Bowser T.A."/>
            <person name="Graham I.A."/>
            <person name="Ye K."/>
        </authorList>
    </citation>
    <scope>NUCLEOTIDE SEQUENCE [LARGE SCALE GENOMIC DNA]</scope>
    <source>
        <strain evidence="3">cv. HN1</strain>
        <tissue evidence="2">Leaves</tissue>
    </source>
</reference>
<sequence length="163" mass="18285">MRLVGGDVIGFTTPAETKETRLCVFPELSICKYYACGLHQISKAVSFLDNDCKLVKNPFEEDWVVRIKNCIDFGFELQTRVDKAESANTGLDSTFQIAASWQVNKNFLYKLLEMVGLPPQVLGSGFVLRIVSLGVFLREHMKILMRKGSCLLFAFSTSKCKCA</sequence>
<evidence type="ECO:0000256" key="1">
    <source>
        <dbReference type="SAM" id="Phobius"/>
    </source>
</evidence>
<protein>
    <submittedName>
        <fullName evidence="2">Uncharacterized protein</fullName>
    </submittedName>
</protein>
<keyword evidence="1" id="KW-0812">Transmembrane</keyword>
<dbReference type="PANTHER" id="PTHR35738:SF3">
    <property type="entry name" value="OS05G0577800 PROTEIN"/>
    <property type="match status" value="1"/>
</dbReference>
<feature type="transmembrane region" description="Helical" evidence="1">
    <location>
        <begin position="117"/>
        <end position="137"/>
    </location>
</feature>
<keyword evidence="1" id="KW-1133">Transmembrane helix</keyword>